<feature type="chain" id="PRO_5040412640" evidence="1">
    <location>
        <begin position="22"/>
        <end position="210"/>
    </location>
</feature>
<proteinExistence type="predicted"/>
<gene>
    <name evidence="2" type="ORF">EMPS_06709</name>
</gene>
<dbReference type="OrthoDB" id="2421632at2759"/>
<reference evidence="2" key="2">
    <citation type="journal article" date="2022" name="Microbiol. Resour. Announc.">
        <title>Whole-Genome Sequence of Entomortierella parvispora E1425, a Mucoromycotan Fungus Associated with Burkholderiaceae-Related Endosymbiotic Bacteria.</title>
        <authorList>
            <person name="Herlambang A."/>
            <person name="Guo Y."/>
            <person name="Takashima Y."/>
            <person name="Narisawa K."/>
            <person name="Ohta H."/>
            <person name="Nishizawa T."/>
        </authorList>
    </citation>
    <scope>NUCLEOTIDE SEQUENCE</scope>
    <source>
        <strain evidence="2">E1425</strain>
    </source>
</reference>
<protein>
    <submittedName>
        <fullName evidence="2">Uncharacterized protein</fullName>
    </submittedName>
</protein>
<name>A0A9P3LXH6_9FUNG</name>
<sequence length="210" mass="21633">MVKLVSSSAALFFALASTCMAQTTSAPTTTAVTPPTPTGSQVDLPILLVYSPQNNTVVHQGQALSIMATFENKRSIISMTASVSKLDGTGNQTVAMSTIPNMLRSFAWWNISSDFPLGAYKMDIQVKPMLVLPAIPGQLAPTTLPPMAPVYYWNGVVQMQTALPSATPTAGSSGSTGGKGSTSAGSSLLKISGAATSMLALAAGGAFLWT</sequence>
<evidence type="ECO:0000256" key="1">
    <source>
        <dbReference type="SAM" id="SignalP"/>
    </source>
</evidence>
<dbReference type="EMBL" id="BQFW01000009">
    <property type="protein sequence ID" value="GJJ74351.1"/>
    <property type="molecule type" value="Genomic_DNA"/>
</dbReference>
<evidence type="ECO:0000313" key="2">
    <source>
        <dbReference type="EMBL" id="GJJ74351.1"/>
    </source>
</evidence>
<accession>A0A9P3LXH6</accession>
<organism evidence="2 3">
    <name type="scientific">Entomortierella parvispora</name>
    <dbReference type="NCBI Taxonomy" id="205924"/>
    <lineage>
        <taxon>Eukaryota</taxon>
        <taxon>Fungi</taxon>
        <taxon>Fungi incertae sedis</taxon>
        <taxon>Mucoromycota</taxon>
        <taxon>Mortierellomycotina</taxon>
        <taxon>Mortierellomycetes</taxon>
        <taxon>Mortierellales</taxon>
        <taxon>Mortierellaceae</taxon>
        <taxon>Entomortierella</taxon>
    </lineage>
</organism>
<reference evidence="2" key="1">
    <citation type="submission" date="2021-11" db="EMBL/GenBank/DDBJ databases">
        <authorList>
            <person name="Herlambang A."/>
            <person name="Guo Y."/>
            <person name="Takashima Y."/>
            <person name="Nishizawa T."/>
        </authorList>
    </citation>
    <scope>NUCLEOTIDE SEQUENCE</scope>
    <source>
        <strain evidence="2">E1425</strain>
    </source>
</reference>
<keyword evidence="1" id="KW-0732">Signal</keyword>
<dbReference type="Proteomes" id="UP000827284">
    <property type="component" value="Unassembled WGS sequence"/>
</dbReference>
<dbReference type="AlphaFoldDB" id="A0A9P3LXH6"/>
<feature type="signal peptide" evidence="1">
    <location>
        <begin position="1"/>
        <end position="21"/>
    </location>
</feature>
<evidence type="ECO:0000313" key="3">
    <source>
        <dbReference type="Proteomes" id="UP000827284"/>
    </source>
</evidence>
<keyword evidence="3" id="KW-1185">Reference proteome</keyword>
<comment type="caution">
    <text evidence="2">The sequence shown here is derived from an EMBL/GenBank/DDBJ whole genome shotgun (WGS) entry which is preliminary data.</text>
</comment>